<evidence type="ECO:0000313" key="2">
    <source>
        <dbReference type="EMBL" id="JAE38523.1"/>
    </source>
</evidence>
<reference evidence="2" key="1">
    <citation type="submission" date="2014-09" db="EMBL/GenBank/DDBJ databases">
        <authorList>
            <person name="Magalhaes I.L.F."/>
            <person name="Oliveira U."/>
            <person name="Santos F.R."/>
            <person name="Vidigal T.H.D.A."/>
            <person name="Brescovit A.D."/>
            <person name="Santos A.J."/>
        </authorList>
    </citation>
    <scope>NUCLEOTIDE SEQUENCE</scope>
    <source>
        <tissue evidence="2">Shoot tissue taken approximately 20 cm above the soil surface</tissue>
    </source>
</reference>
<protein>
    <submittedName>
        <fullName evidence="2">Uncharacterized protein</fullName>
    </submittedName>
</protein>
<accession>A0A0A9I044</accession>
<reference evidence="2" key="2">
    <citation type="journal article" date="2015" name="Data Brief">
        <title>Shoot transcriptome of the giant reed, Arundo donax.</title>
        <authorList>
            <person name="Barrero R.A."/>
            <person name="Guerrero F.D."/>
            <person name="Moolhuijzen P."/>
            <person name="Goolsby J.A."/>
            <person name="Tidwell J."/>
            <person name="Bellgard S.E."/>
            <person name="Bellgard M.I."/>
        </authorList>
    </citation>
    <scope>NUCLEOTIDE SEQUENCE</scope>
    <source>
        <tissue evidence="2">Shoot tissue taken approximately 20 cm above the soil surface</tissue>
    </source>
</reference>
<dbReference type="EMBL" id="GBRH01159373">
    <property type="protein sequence ID" value="JAE38523.1"/>
    <property type="molecule type" value="Transcribed_RNA"/>
</dbReference>
<organism evidence="2">
    <name type="scientific">Arundo donax</name>
    <name type="common">Giant reed</name>
    <name type="synonym">Donax arundinaceus</name>
    <dbReference type="NCBI Taxonomy" id="35708"/>
    <lineage>
        <taxon>Eukaryota</taxon>
        <taxon>Viridiplantae</taxon>
        <taxon>Streptophyta</taxon>
        <taxon>Embryophyta</taxon>
        <taxon>Tracheophyta</taxon>
        <taxon>Spermatophyta</taxon>
        <taxon>Magnoliopsida</taxon>
        <taxon>Liliopsida</taxon>
        <taxon>Poales</taxon>
        <taxon>Poaceae</taxon>
        <taxon>PACMAD clade</taxon>
        <taxon>Arundinoideae</taxon>
        <taxon>Arundineae</taxon>
        <taxon>Arundo</taxon>
    </lineage>
</organism>
<feature type="chain" id="PRO_5002063210" evidence="1">
    <location>
        <begin position="18"/>
        <end position="107"/>
    </location>
</feature>
<proteinExistence type="predicted"/>
<name>A0A0A9I044_ARUDO</name>
<evidence type="ECO:0000256" key="1">
    <source>
        <dbReference type="SAM" id="SignalP"/>
    </source>
</evidence>
<sequence>MMLCLIHLIMVHKPCSSLRLQYSNFSPIGNTVYITFVTGEKKMNSRKNQRTCSRERKTAQRTATVTKVVSSFTGDKSDYILYKTYVKKNYITQSDISKHKFCRLFLC</sequence>
<dbReference type="AlphaFoldDB" id="A0A0A9I044"/>
<keyword evidence="1" id="KW-0732">Signal</keyword>
<feature type="signal peptide" evidence="1">
    <location>
        <begin position="1"/>
        <end position="17"/>
    </location>
</feature>